<feature type="region of interest" description="Disordered" evidence="1">
    <location>
        <begin position="40"/>
        <end position="85"/>
    </location>
</feature>
<evidence type="ECO:0000313" key="3">
    <source>
        <dbReference type="Proteomes" id="UP000326198"/>
    </source>
</evidence>
<evidence type="ECO:0000256" key="1">
    <source>
        <dbReference type="SAM" id="MobiDB-lite"/>
    </source>
</evidence>
<reference evidence="2 3" key="1">
    <citation type="submission" date="2019-04" db="EMBL/GenBank/DDBJ databases">
        <title>Friends and foes A comparative genomics studyof 23 Aspergillus species from section Flavi.</title>
        <authorList>
            <consortium name="DOE Joint Genome Institute"/>
            <person name="Kjaerbolling I."/>
            <person name="Vesth T."/>
            <person name="Frisvad J.C."/>
            <person name="Nybo J.L."/>
            <person name="Theobald S."/>
            <person name="Kildgaard S."/>
            <person name="Isbrandt T."/>
            <person name="Kuo A."/>
            <person name="Sato A."/>
            <person name="Lyhne E.K."/>
            <person name="Kogle M.E."/>
            <person name="Wiebenga A."/>
            <person name="Kun R.S."/>
            <person name="Lubbers R.J."/>
            <person name="Makela M.R."/>
            <person name="Barry K."/>
            <person name="Chovatia M."/>
            <person name="Clum A."/>
            <person name="Daum C."/>
            <person name="Haridas S."/>
            <person name="He G."/>
            <person name="LaButti K."/>
            <person name="Lipzen A."/>
            <person name="Mondo S."/>
            <person name="Riley R."/>
            <person name="Salamov A."/>
            <person name="Simmons B.A."/>
            <person name="Magnuson J.K."/>
            <person name="Henrissat B."/>
            <person name="Mortensen U.H."/>
            <person name="Larsen T.O."/>
            <person name="Devries R.P."/>
            <person name="Grigoriev I.V."/>
            <person name="Machida M."/>
            <person name="Baker S.E."/>
            <person name="Andersen M.R."/>
        </authorList>
    </citation>
    <scope>NUCLEOTIDE SEQUENCE [LARGE SCALE GENOMIC DNA]</scope>
    <source>
        <strain evidence="2 3">IBT 29228</strain>
    </source>
</reference>
<dbReference type="Proteomes" id="UP000326198">
    <property type="component" value="Unassembled WGS sequence"/>
</dbReference>
<accession>A0A5N7BB80</accession>
<keyword evidence="3" id="KW-1185">Reference proteome</keyword>
<feature type="compositionally biased region" description="Polar residues" evidence="1">
    <location>
        <begin position="74"/>
        <end position="85"/>
    </location>
</feature>
<organism evidence="2 3">
    <name type="scientific">Aspergillus bertholletiae</name>
    <dbReference type="NCBI Taxonomy" id="1226010"/>
    <lineage>
        <taxon>Eukaryota</taxon>
        <taxon>Fungi</taxon>
        <taxon>Dikarya</taxon>
        <taxon>Ascomycota</taxon>
        <taxon>Pezizomycotina</taxon>
        <taxon>Eurotiomycetes</taxon>
        <taxon>Eurotiomycetidae</taxon>
        <taxon>Eurotiales</taxon>
        <taxon>Aspergillaceae</taxon>
        <taxon>Aspergillus</taxon>
        <taxon>Aspergillus subgen. Circumdati</taxon>
    </lineage>
</organism>
<protein>
    <submittedName>
        <fullName evidence="2">Uncharacterized protein</fullName>
    </submittedName>
</protein>
<gene>
    <name evidence="2" type="ORF">BDV26DRAFT_260407</name>
</gene>
<dbReference type="AlphaFoldDB" id="A0A5N7BB80"/>
<evidence type="ECO:0000313" key="2">
    <source>
        <dbReference type="EMBL" id="KAE8379004.1"/>
    </source>
</evidence>
<proteinExistence type="predicted"/>
<name>A0A5N7BB80_9EURO</name>
<sequence>MGTHALNSSIGRRLATLGDATLVSTTYSILVLLPSRSTSTWGCEVDNEESGIKTQENIKPPPLPPQGPTHIHTRSPSYDSSTNNPHDSLSLLPLSRHLLVFETSNFAIYRPRGHGLQFHQSLTGSWPTSRWFLGGGRFQVMSAASFIRF</sequence>
<dbReference type="EMBL" id="ML736200">
    <property type="protein sequence ID" value="KAE8379004.1"/>
    <property type="molecule type" value="Genomic_DNA"/>
</dbReference>